<evidence type="ECO:0000256" key="1">
    <source>
        <dbReference type="ARBA" id="ARBA00004123"/>
    </source>
</evidence>
<evidence type="ECO:0000313" key="4">
    <source>
        <dbReference type="Proteomes" id="UP000036987"/>
    </source>
</evidence>
<dbReference type="AlphaFoldDB" id="A0A0K9PQY9"/>
<comment type="caution">
    <text evidence="3">The sequence shown here is derived from an EMBL/GenBank/DDBJ whole genome shotgun (WGS) entry which is preliminary data.</text>
</comment>
<keyword evidence="4" id="KW-1185">Reference proteome</keyword>
<dbReference type="GO" id="GO:0005634">
    <property type="term" value="C:nucleus"/>
    <property type="evidence" value="ECO:0007669"/>
    <property type="project" value="UniProtKB-SubCell"/>
</dbReference>
<accession>A0A0K9PQY9</accession>
<reference evidence="4" key="1">
    <citation type="journal article" date="2016" name="Nature">
        <title>The genome of the seagrass Zostera marina reveals angiosperm adaptation to the sea.</title>
        <authorList>
            <person name="Olsen J.L."/>
            <person name="Rouze P."/>
            <person name="Verhelst B."/>
            <person name="Lin Y.-C."/>
            <person name="Bayer T."/>
            <person name="Collen J."/>
            <person name="Dattolo E."/>
            <person name="De Paoli E."/>
            <person name="Dittami S."/>
            <person name="Maumus F."/>
            <person name="Michel G."/>
            <person name="Kersting A."/>
            <person name="Lauritano C."/>
            <person name="Lohaus R."/>
            <person name="Toepel M."/>
            <person name="Tonon T."/>
            <person name="Vanneste K."/>
            <person name="Amirebrahimi M."/>
            <person name="Brakel J."/>
            <person name="Bostroem C."/>
            <person name="Chovatia M."/>
            <person name="Grimwood J."/>
            <person name="Jenkins J.W."/>
            <person name="Jueterbock A."/>
            <person name="Mraz A."/>
            <person name="Stam W.T."/>
            <person name="Tice H."/>
            <person name="Bornberg-Bauer E."/>
            <person name="Green P.J."/>
            <person name="Pearson G.A."/>
            <person name="Procaccini G."/>
            <person name="Duarte C.M."/>
            <person name="Schmutz J."/>
            <person name="Reusch T.B.H."/>
            <person name="Van de Peer Y."/>
        </authorList>
    </citation>
    <scope>NUCLEOTIDE SEQUENCE [LARGE SCALE GENOMIC DNA]</scope>
    <source>
        <strain evidence="4">cv. Finnish</strain>
    </source>
</reference>
<evidence type="ECO:0000256" key="2">
    <source>
        <dbReference type="ARBA" id="ARBA00023242"/>
    </source>
</evidence>
<gene>
    <name evidence="3" type="ORF">ZOSMA_17G00480</name>
</gene>
<dbReference type="Proteomes" id="UP000036987">
    <property type="component" value="Unassembled WGS sequence"/>
</dbReference>
<dbReference type="EMBL" id="LFYR01000671">
    <property type="protein sequence ID" value="KMZ71493.1"/>
    <property type="molecule type" value="Genomic_DNA"/>
</dbReference>
<name>A0A0K9PQY9_ZOSMR</name>
<dbReference type="InterPro" id="IPR051992">
    <property type="entry name" value="OxStress_Response_Reg"/>
</dbReference>
<dbReference type="PANTHER" id="PTHR33172">
    <property type="entry name" value="OS08G0516900 PROTEIN"/>
    <property type="match status" value="1"/>
</dbReference>
<proteinExistence type="predicted"/>
<sequence>MISPSTRTSSLKEQIQTPSKEGLSMFYRGKSESFTNLSDVSCLQDLPKKPRKDINNFKVETNNTCRTYPSCPSLPPAIHVYKK</sequence>
<protein>
    <submittedName>
        <fullName evidence="3">Uncharacterized protein</fullName>
    </submittedName>
</protein>
<comment type="subcellular location">
    <subcellularLocation>
        <location evidence="1">Nucleus</location>
    </subcellularLocation>
</comment>
<dbReference type="PANTHER" id="PTHR33172:SF99">
    <property type="entry name" value="COLD INDUCED PROTEIN-LIKE"/>
    <property type="match status" value="1"/>
</dbReference>
<keyword evidence="2" id="KW-0539">Nucleus</keyword>
<dbReference type="GO" id="GO:0006950">
    <property type="term" value="P:response to stress"/>
    <property type="evidence" value="ECO:0007669"/>
    <property type="project" value="UniProtKB-ARBA"/>
</dbReference>
<evidence type="ECO:0000313" key="3">
    <source>
        <dbReference type="EMBL" id="KMZ71493.1"/>
    </source>
</evidence>
<dbReference type="OrthoDB" id="1938584at2759"/>
<organism evidence="3 4">
    <name type="scientific">Zostera marina</name>
    <name type="common">Eelgrass</name>
    <dbReference type="NCBI Taxonomy" id="29655"/>
    <lineage>
        <taxon>Eukaryota</taxon>
        <taxon>Viridiplantae</taxon>
        <taxon>Streptophyta</taxon>
        <taxon>Embryophyta</taxon>
        <taxon>Tracheophyta</taxon>
        <taxon>Spermatophyta</taxon>
        <taxon>Magnoliopsida</taxon>
        <taxon>Liliopsida</taxon>
        <taxon>Zosteraceae</taxon>
        <taxon>Zostera</taxon>
    </lineage>
</organism>